<feature type="transmembrane region" description="Helical" evidence="7">
    <location>
        <begin position="103"/>
        <end position="120"/>
    </location>
</feature>
<dbReference type="InterPro" id="IPR036259">
    <property type="entry name" value="MFS_trans_sf"/>
</dbReference>
<dbReference type="PANTHER" id="PTHR42718">
    <property type="entry name" value="MAJOR FACILITATOR SUPERFAMILY MULTIDRUG TRANSPORTER MFSC"/>
    <property type="match status" value="1"/>
</dbReference>
<dbReference type="CDD" id="cd17321">
    <property type="entry name" value="MFS_MMR_MDR_like"/>
    <property type="match status" value="1"/>
</dbReference>
<keyword evidence="6 7" id="KW-0472">Membrane</keyword>
<feature type="transmembrane region" description="Helical" evidence="7">
    <location>
        <begin position="224"/>
        <end position="247"/>
    </location>
</feature>
<dbReference type="InterPro" id="IPR020846">
    <property type="entry name" value="MFS_dom"/>
</dbReference>
<dbReference type="PROSITE" id="PS50850">
    <property type="entry name" value="MFS"/>
    <property type="match status" value="1"/>
</dbReference>
<dbReference type="SUPFAM" id="SSF103473">
    <property type="entry name" value="MFS general substrate transporter"/>
    <property type="match status" value="1"/>
</dbReference>
<dbReference type="EMBL" id="BAAAQK010000006">
    <property type="protein sequence ID" value="GAA1847308.1"/>
    <property type="molecule type" value="Genomic_DNA"/>
</dbReference>
<feature type="transmembrane region" description="Helical" evidence="7">
    <location>
        <begin position="457"/>
        <end position="476"/>
    </location>
</feature>
<name>A0ABN2N144_9PSEU</name>
<feature type="transmembrane region" description="Helical" evidence="7">
    <location>
        <begin position="72"/>
        <end position="91"/>
    </location>
</feature>
<feature type="transmembrane region" description="Helical" evidence="7">
    <location>
        <begin position="191"/>
        <end position="212"/>
    </location>
</feature>
<evidence type="ECO:0000256" key="1">
    <source>
        <dbReference type="ARBA" id="ARBA00004651"/>
    </source>
</evidence>
<keyword evidence="5 7" id="KW-1133">Transmembrane helix</keyword>
<evidence type="ECO:0000313" key="10">
    <source>
        <dbReference type="Proteomes" id="UP001500449"/>
    </source>
</evidence>
<sequence>MLLRSPSSGPSRTESTRGAAVGTLLEGDEPLPGRRLVFVVVGLALLLGSIDATSVATALPAMQTDLGGSLGWIGWTITIYSLGQIVALPIAGRLSDQFGRNRIFLLAVAAFTLTSLAAGLTQDIAVLIAVRALQGIAAGAIMPSATGIVAERFGRNRDRAIGMFTSIFPIGAIIGPVVGGVLVSYTSWRSIFFVNLPLGVVILIGGLLLIGVRRQGRKEFDGPAVDVPGIALLVLFLLGAMTAITVLSSTGALPVRLVVTVAAAVVAVLAARRFLRHARTAANPVVPIRLLRGRTFGPLNLVNIVFGVVAIGFSAMVPLYAEHRYGIGPLVAGSLLSVRAIAMIATSSGSVAVLRTVGTRKLMIAGFATLALGTGLLATPPPGGLSPEVWLSITAGITGLGMGMAGPSSNNASMHLAKEEISAIAGLRAMFRQTGGIAGISITTAVVSVAANPGLTQAWTFVVFGLLALVVVPVILRLPDHRGAW</sequence>
<dbReference type="PANTHER" id="PTHR42718:SF46">
    <property type="entry name" value="BLR6921 PROTEIN"/>
    <property type="match status" value="1"/>
</dbReference>
<dbReference type="RefSeq" id="WP_344416534.1">
    <property type="nucleotide sequence ID" value="NZ_BAAAQK010000006.1"/>
</dbReference>
<proteinExistence type="predicted"/>
<feature type="transmembrane region" description="Helical" evidence="7">
    <location>
        <begin position="390"/>
        <end position="408"/>
    </location>
</feature>
<comment type="caution">
    <text evidence="9">The sequence shown here is derived from an EMBL/GenBank/DDBJ whole genome shotgun (WGS) entry which is preliminary data.</text>
</comment>
<evidence type="ECO:0000256" key="2">
    <source>
        <dbReference type="ARBA" id="ARBA00022448"/>
    </source>
</evidence>
<evidence type="ECO:0000256" key="7">
    <source>
        <dbReference type="SAM" id="Phobius"/>
    </source>
</evidence>
<feature type="transmembrane region" description="Helical" evidence="7">
    <location>
        <begin position="327"/>
        <end position="354"/>
    </location>
</feature>
<keyword evidence="2" id="KW-0813">Transport</keyword>
<evidence type="ECO:0000256" key="4">
    <source>
        <dbReference type="ARBA" id="ARBA00022692"/>
    </source>
</evidence>
<evidence type="ECO:0000256" key="6">
    <source>
        <dbReference type="ARBA" id="ARBA00023136"/>
    </source>
</evidence>
<evidence type="ECO:0000256" key="5">
    <source>
        <dbReference type="ARBA" id="ARBA00022989"/>
    </source>
</evidence>
<feature type="transmembrane region" description="Helical" evidence="7">
    <location>
        <begin position="253"/>
        <end position="271"/>
    </location>
</feature>
<feature type="transmembrane region" description="Helical" evidence="7">
    <location>
        <begin position="36"/>
        <end position="60"/>
    </location>
</feature>
<reference evidence="9 10" key="1">
    <citation type="journal article" date="2019" name="Int. J. Syst. Evol. Microbiol.">
        <title>The Global Catalogue of Microorganisms (GCM) 10K type strain sequencing project: providing services to taxonomists for standard genome sequencing and annotation.</title>
        <authorList>
            <consortium name="The Broad Institute Genomics Platform"/>
            <consortium name="The Broad Institute Genome Sequencing Center for Infectious Disease"/>
            <person name="Wu L."/>
            <person name="Ma J."/>
        </authorList>
    </citation>
    <scope>NUCLEOTIDE SEQUENCE [LARGE SCALE GENOMIC DNA]</scope>
    <source>
        <strain evidence="9 10">JCM 16009</strain>
    </source>
</reference>
<dbReference type="Pfam" id="PF07690">
    <property type="entry name" value="MFS_1"/>
    <property type="match status" value="1"/>
</dbReference>
<feature type="transmembrane region" description="Helical" evidence="7">
    <location>
        <begin position="361"/>
        <end position="378"/>
    </location>
</feature>
<dbReference type="Proteomes" id="UP001500449">
    <property type="component" value="Unassembled WGS sequence"/>
</dbReference>
<dbReference type="Gene3D" id="1.20.1720.10">
    <property type="entry name" value="Multidrug resistance protein D"/>
    <property type="match status" value="1"/>
</dbReference>
<gene>
    <name evidence="9" type="ORF">GCM10009836_28650</name>
</gene>
<accession>A0ABN2N144</accession>
<dbReference type="InterPro" id="IPR011701">
    <property type="entry name" value="MFS"/>
</dbReference>
<dbReference type="Gene3D" id="1.20.1250.20">
    <property type="entry name" value="MFS general substrate transporter like domains"/>
    <property type="match status" value="1"/>
</dbReference>
<evidence type="ECO:0000256" key="3">
    <source>
        <dbReference type="ARBA" id="ARBA00022475"/>
    </source>
</evidence>
<feature type="transmembrane region" description="Helical" evidence="7">
    <location>
        <begin position="126"/>
        <end position="149"/>
    </location>
</feature>
<protein>
    <submittedName>
        <fullName evidence="9">MFS transporter</fullName>
    </submittedName>
</protein>
<feature type="transmembrane region" description="Helical" evidence="7">
    <location>
        <begin position="161"/>
        <end position="185"/>
    </location>
</feature>
<keyword evidence="10" id="KW-1185">Reference proteome</keyword>
<organism evidence="9 10">
    <name type="scientific">Pseudonocardia ailaonensis</name>
    <dbReference type="NCBI Taxonomy" id="367279"/>
    <lineage>
        <taxon>Bacteria</taxon>
        <taxon>Bacillati</taxon>
        <taxon>Actinomycetota</taxon>
        <taxon>Actinomycetes</taxon>
        <taxon>Pseudonocardiales</taxon>
        <taxon>Pseudonocardiaceae</taxon>
        <taxon>Pseudonocardia</taxon>
    </lineage>
</organism>
<keyword evidence="3" id="KW-1003">Cell membrane</keyword>
<comment type="subcellular location">
    <subcellularLocation>
        <location evidence="1">Cell membrane</location>
        <topology evidence="1">Multi-pass membrane protein</topology>
    </subcellularLocation>
</comment>
<keyword evidence="4 7" id="KW-0812">Transmembrane</keyword>
<evidence type="ECO:0000259" key="8">
    <source>
        <dbReference type="PROSITE" id="PS50850"/>
    </source>
</evidence>
<feature type="transmembrane region" description="Helical" evidence="7">
    <location>
        <begin position="299"/>
        <end position="321"/>
    </location>
</feature>
<evidence type="ECO:0000313" key="9">
    <source>
        <dbReference type="EMBL" id="GAA1847308.1"/>
    </source>
</evidence>
<feature type="transmembrane region" description="Helical" evidence="7">
    <location>
        <begin position="429"/>
        <end position="451"/>
    </location>
</feature>
<feature type="domain" description="Major facilitator superfamily (MFS) profile" evidence="8">
    <location>
        <begin position="37"/>
        <end position="483"/>
    </location>
</feature>